<dbReference type="InterPro" id="IPR046341">
    <property type="entry name" value="SET_dom_sf"/>
</dbReference>
<dbReference type="Gene3D" id="3.90.1410.10">
    <property type="entry name" value="set domain protein methyltransferase, domain 1"/>
    <property type="match status" value="1"/>
</dbReference>
<dbReference type="SUPFAM" id="SSF82199">
    <property type="entry name" value="SET domain"/>
    <property type="match status" value="1"/>
</dbReference>
<keyword evidence="2" id="KW-1185">Reference proteome</keyword>
<dbReference type="GO" id="GO:0016279">
    <property type="term" value="F:protein-lysine N-methyltransferase activity"/>
    <property type="evidence" value="ECO:0007669"/>
    <property type="project" value="TreeGrafter"/>
</dbReference>
<evidence type="ECO:0000313" key="2">
    <source>
        <dbReference type="Proteomes" id="UP000813824"/>
    </source>
</evidence>
<dbReference type="CDD" id="cd10527">
    <property type="entry name" value="SET_LSMT"/>
    <property type="match status" value="1"/>
</dbReference>
<dbReference type="Proteomes" id="UP000813824">
    <property type="component" value="Unassembled WGS sequence"/>
</dbReference>
<dbReference type="EMBL" id="JAEVFJ010000028">
    <property type="protein sequence ID" value="KAH8093737.1"/>
    <property type="molecule type" value="Genomic_DNA"/>
</dbReference>
<organism evidence="1 2">
    <name type="scientific">Cristinia sonorae</name>
    <dbReference type="NCBI Taxonomy" id="1940300"/>
    <lineage>
        <taxon>Eukaryota</taxon>
        <taxon>Fungi</taxon>
        <taxon>Dikarya</taxon>
        <taxon>Basidiomycota</taxon>
        <taxon>Agaricomycotina</taxon>
        <taxon>Agaricomycetes</taxon>
        <taxon>Agaricomycetidae</taxon>
        <taxon>Agaricales</taxon>
        <taxon>Pleurotineae</taxon>
        <taxon>Stephanosporaceae</taxon>
        <taxon>Cristinia</taxon>
    </lineage>
</organism>
<dbReference type="PANTHER" id="PTHR13271">
    <property type="entry name" value="UNCHARACTERIZED PUTATIVE METHYLTRANSFERASE"/>
    <property type="match status" value="1"/>
</dbReference>
<proteinExistence type="predicted"/>
<name>A0A8K0UKU0_9AGAR</name>
<gene>
    <name evidence="1" type="ORF">BXZ70DRAFT_897265</name>
</gene>
<reference evidence="1" key="1">
    <citation type="journal article" date="2021" name="New Phytol.">
        <title>Evolutionary innovations through gain and loss of genes in the ectomycorrhizal Boletales.</title>
        <authorList>
            <person name="Wu G."/>
            <person name="Miyauchi S."/>
            <person name="Morin E."/>
            <person name="Kuo A."/>
            <person name="Drula E."/>
            <person name="Varga T."/>
            <person name="Kohler A."/>
            <person name="Feng B."/>
            <person name="Cao Y."/>
            <person name="Lipzen A."/>
            <person name="Daum C."/>
            <person name="Hundley H."/>
            <person name="Pangilinan J."/>
            <person name="Johnson J."/>
            <person name="Barry K."/>
            <person name="LaButti K."/>
            <person name="Ng V."/>
            <person name="Ahrendt S."/>
            <person name="Min B."/>
            <person name="Choi I.G."/>
            <person name="Park H."/>
            <person name="Plett J.M."/>
            <person name="Magnuson J."/>
            <person name="Spatafora J.W."/>
            <person name="Nagy L.G."/>
            <person name="Henrissat B."/>
            <person name="Grigoriev I.V."/>
            <person name="Yang Z.L."/>
            <person name="Xu J."/>
            <person name="Martin F.M."/>
        </authorList>
    </citation>
    <scope>NUCLEOTIDE SEQUENCE</scope>
    <source>
        <strain evidence="1">KKN 215</strain>
    </source>
</reference>
<sequence length="442" mass="48381">IPYGHGAQLALSLALYGELLQGSRSFWFGYLQSLPRRTVGIAVLWGAQTQAQDEDGRTARAWAVGTEIEKELRGEDGVSLLEDVRKYYDSTVRPLLQKLCDEDKLNGPCTLGGFLHAYSLVSSRAFMVDAYHGLAMVPIADAFNHTQDHHVHLESEPDVCVACGSLAQCSHDMEEEDGATTHGRTLPVTGLEVDTCDMASNLYIPPFTEVFNTYGEDLTNAQLLARYGFMVSDGNEHDVVSWELEELEGMYGEDGGAFRRLYLSLVSAWPRDARRWEGCSSVFQPMRSGLSLVVNGDGKLSHQLWMYCAARSLQRVGMCGGGVPDVLEFLARLADLVGVGDADGDEGPSLPLPRRGLGPPATQLVLTELARTVLRLCSRKAAHLGPQPQMSTAALGEALDGVDERWVKTRWAMMEVLSERSMLECCAGTWEELLCLEGGSSE</sequence>
<dbReference type="PANTHER" id="PTHR13271:SF34">
    <property type="entry name" value="N-LYSINE METHYLTRANSFERASE SETD6"/>
    <property type="match status" value="1"/>
</dbReference>
<dbReference type="OrthoDB" id="441812at2759"/>
<dbReference type="GO" id="GO:0005634">
    <property type="term" value="C:nucleus"/>
    <property type="evidence" value="ECO:0007669"/>
    <property type="project" value="TreeGrafter"/>
</dbReference>
<feature type="non-terminal residue" evidence="1">
    <location>
        <position position="1"/>
    </location>
</feature>
<comment type="caution">
    <text evidence="1">The sequence shown here is derived from an EMBL/GenBank/DDBJ whole genome shotgun (WGS) entry which is preliminary data.</text>
</comment>
<evidence type="ECO:0000313" key="1">
    <source>
        <dbReference type="EMBL" id="KAH8093737.1"/>
    </source>
</evidence>
<protein>
    <submittedName>
        <fullName evidence="1">SET domain-containing protein</fullName>
    </submittedName>
</protein>
<dbReference type="InterPro" id="IPR050600">
    <property type="entry name" value="SETD3_SETD6_MTase"/>
</dbReference>
<accession>A0A8K0UKU0</accession>
<dbReference type="AlphaFoldDB" id="A0A8K0UKU0"/>